<dbReference type="AlphaFoldDB" id="A0AAJ1G168"/>
<organism evidence="2 3">
    <name type="scientific">Paenibacillus thiaminolyticus</name>
    <name type="common">Bacillus thiaminolyticus</name>
    <dbReference type="NCBI Taxonomy" id="49283"/>
    <lineage>
        <taxon>Bacteria</taxon>
        <taxon>Bacillati</taxon>
        <taxon>Bacillota</taxon>
        <taxon>Bacilli</taxon>
        <taxon>Bacillales</taxon>
        <taxon>Paenibacillaceae</taxon>
        <taxon>Paenibacillus</taxon>
    </lineage>
</organism>
<sequence>MAKTKRGKVLWKLPSRGRGTCPMCSSTRIKLFYAVTNTAGHTYQVCKYCRNAPQSKIDMISGQPGVS</sequence>
<dbReference type="EMBL" id="CP041405">
    <property type="protein sequence ID" value="QDM46991.1"/>
    <property type="molecule type" value="Genomic_DNA"/>
</dbReference>
<keyword evidence="4" id="KW-1185">Reference proteome</keyword>
<name>A0AAJ1G168_PANTH</name>
<dbReference type="EMBL" id="JAMDMM010000011">
    <property type="protein sequence ID" value="MCY9606421.1"/>
    <property type="molecule type" value="Genomic_DNA"/>
</dbReference>
<evidence type="ECO:0000313" key="3">
    <source>
        <dbReference type="Proteomes" id="UP000315377"/>
    </source>
</evidence>
<evidence type="ECO:0000313" key="2">
    <source>
        <dbReference type="EMBL" id="QDM46991.1"/>
    </source>
</evidence>
<gene>
    <name evidence="2" type="ORF">FLT43_28625</name>
    <name evidence="1" type="ORF">M5W83_04510</name>
</gene>
<protein>
    <submittedName>
        <fullName evidence="2">Uncharacterized protein</fullName>
    </submittedName>
</protein>
<dbReference type="Proteomes" id="UP000315377">
    <property type="component" value="Chromosome"/>
</dbReference>
<evidence type="ECO:0000313" key="4">
    <source>
        <dbReference type="Proteomes" id="UP001209276"/>
    </source>
</evidence>
<accession>A0AAJ1G168</accession>
<reference evidence="2 3" key="1">
    <citation type="submission" date="2019-07" db="EMBL/GenBank/DDBJ databases">
        <title>Paenibacillus thiaminolyticus NRRL B-4156.</title>
        <authorList>
            <person name="Hehnly C."/>
            <person name="Zhang L."/>
        </authorList>
    </citation>
    <scope>NUCLEOTIDE SEQUENCE [LARGE SCALE GENOMIC DNA]</scope>
    <source>
        <strain evidence="2 3">NRRL B-4156</strain>
    </source>
</reference>
<reference evidence="1 4" key="2">
    <citation type="submission" date="2022-05" db="EMBL/GenBank/DDBJ databases">
        <title>Genome Sequencing of Bee-Associated Microbes.</title>
        <authorList>
            <person name="Dunlap C."/>
        </authorList>
    </citation>
    <scope>NUCLEOTIDE SEQUENCE [LARGE SCALE GENOMIC DNA]</scope>
    <source>
        <strain evidence="1 4">NRRL B-14613</strain>
    </source>
</reference>
<proteinExistence type="predicted"/>
<dbReference type="Proteomes" id="UP001209276">
    <property type="component" value="Unassembled WGS sequence"/>
</dbReference>
<evidence type="ECO:0000313" key="1">
    <source>
        <dbReference type="EMBL" id="MCY9606421.1"/>
    </source>
</evidence>